<proteinExistence type="predicted"/>
<dbReference type="Gene3D" id="3.30.420.10">
    <property type="entry name" value="Ribonuclease H-like superfamily/Ribonuclease H"/>
    <property type="match status" value="1"/>
</dbReference>
<dbReference type="InterPro" id="IPR012337">
    <property type="entry name" value="RNaseH-like_sf"/>
</dbReference>
<protein>
    <recommendedName>
        <fullName evidence="5">RNase H type-1 domain-containing protein</fullName>
    </recommendedName>
</protein>
<dbReference type="InterPro" id="IPR036397">
    <property type="entry name" value="RNaseH_sf"/>
</dbReference>
<dbReference type="Pfam" id="PF13456">
    <property type="entry name" value="RVT_3"/>
    <property type="match status" value="1"/>
</dbReference>
<dbReference type="SUPFAM" id="SSF53098">
    <property type="entry name" value="Ribonuclease H-like"/>
    <property type="match status" value="1"/>
</dbReference>
<dbReference type="CDD" id="cd06222">
    <property type="entry name" value="RNase_H_like"/>
    <property type="match status" value="1"/>
</dbReference>
<dbReference type="InterPro" id="IPR002156">
    <property type="entry name" value="RNaseH_domain"/>
</dbReference>
<dbReference type="AlphaFoldDB" id="A0AAW2CUR1"/>
<evidence type="ECO:0000313" key="3">
    <source>
        <dbReference type="EMBL" id="KAL0001164.1"/>
    </source>
</evidence>
<dbReference type="PANTHER" id="PTHR47074">
    <property type="entry name" value="BNAC02G40300D PROTEIN"/>
    <property type="match status" value="1"/>
</dbReference>
<sequence length="266" mass="30526">MEQPSSEVWQPTPPFAYKLNFDAAVFSGLERSRVGAIVRKDKGEVMLTMTTSGPKVNTSEEAELLACRRSLEFAVDAGFTRLIIEGDNVNVIQAISSTLVNHSLLEEEDGAEVPKEEEELIHRLVGRFYTKRVLNVDAVARTFKPLWRTVGELQIRDIGEHILMFEFEDILDLECVLEFEPWSYGKHLVVFERVLDVQSMPYLQFSCAMFWVQFHKILERSLKFETRELIGKAIWKVLQVANLKDDDASGEFLRVRINMDISEPLV</sequence>
<name>A0AAW2CUR1_9ROSI</name>
<dbReference type="Proteomes" id="UP001459277">
    <property type="component" value="Unassembled WGS sequence"/>
</dbReference>
<dbReference type="GO" id="GO:0004523">
    <property type="term" value="F:RNA-DNA hybrid ribonuclease activity"/>
    <property type="evidence" value="ECO:0007669"/>
    <property type="project" value="InterPro"/>
</dbReference>
<dbReference type="InterPro" id="IPR025558">
    <property type="entry name" value="DUF4283"/>
</dbReference>
<dbReference type="Pfam" id="PF14111">
    <property type="entry name" value="DUF4283"/>
    <property type="match status" value="1"/>
</dbReference>
<evidence type="ECO:0000259" key="1">
    <source>
        <dbReference type="Pfam" id="PF13456"/>
    </source>
</evidence>
<accession>A0AAW2CUR1</accession>
<dbReference type="EMBL" id="JAZDWU010000005">
    <property type="protein sequence ID" value="KAL0001164.1"/>
    <property type="molecule type" value="Genomic_DNA"/>
</dbReference>
<dbReference type="InterPro" id="IPR044730">
    <property type="entry name" value="RNase_H-like_dom_plant"/>
</dbReference>
<reference evidence="3 4" key="1">
    <citation type="submission" date="2024-01" db="EMBL/GenBank/DDBJ databases">
        <title>A telomere-to-telomere, gap-free genome of sweet tea (Lithocarpus litseifolius).</title>
        <authorList>
            <person name="Zhou J."/>
        </authorList>
    </citation>
    <scope>NUCLEOTIDE SEQUENCE [LARGE SCALE GENOMIC DNA]</scope>
    <source>
        <strain evidence="3">Zhou-2022a</strain>
        <tissue evidence="3">Leaf</tissue>
    </source>
</reference>
<comment type="caution">
    <text evidence="3">The sequence shown here is derived from an EMBL/GenBank/DDBJ whole genome shotgun (WGS) entry which is preliminary data.</text>
</comment>
<gene>
    <name evidence="3" type="ORF">SO802_014945</name>
</gene>
<feature type="domain" description="DUF4283" evidence="2">
    <location>
        <begin position="117"/>
        <end position="192"/>
    </location>
</feature>
<keyword evidence="4" id="KW-1185">Reference proteome</keyword>
<evidence type="ECO:0000313" key="4">
    <source>
        <dbReference type="Proteomes" id="UP001459277"/>
    </source>
</evidence>
<organism evidence="3 4">
    <name type="scientific">Lithocarpus litseifolius</name>
    <dbReference type="NCBI Taxonomy" id="425828"/>
    <lineage>
        <taxon>Eukaryota</taxon>
        <taxon>Viridiplantae</taxon>
        <taxon>Streptophyta</taxon>
        <taxon>Embryophyta</taxon>
        <taxon>Tracheophyta</taxon>
        <taxon>Spermatophyta</taxon>
        <taxon>Magnoliopsida</taxon>
        <taxon>eudicotyledons</taxon>
        <taxon>Gunneridae</taxon>
        <taxon>Pentapetalae</taxon>
        <taxon>rosids</taxon>
        <taxon>fabids</taxon>
        <taxon>Fagales</taxon>
        <taxon>Fagaceae</taxon>
        <taxon>Lithocarpus</taxon>
    </lineage>
</organism>
<dbReference type="GO" id="GO:0003676">
    <property type="term" value="F:nucleic acid binding"/>
    <property type="evidence" value="ECO:0007669"/>
    <property type="project" value="InterPro"/>
</dbReference>
<dbReference type="PANTHER" id="PTHR47074:SF61">
    <property type="entry name" value="RNASE H TYPE-1 DOMAIN-CONTAINING PROTEIN"/>
    <property type="match status" value="1"/>
</dbReference>
<evidence type="ECO:0000259" key="2">
    <source>
        <dbReference type="Pfam" id="PF14111"/>
    </source>
</evidence>
<evidence type="ECO:0008006" key="5">
    <source>
        <dbReference type="Google" id="ProtNLM"/>
    </source>
</evidence>
<feature type="domain" description="RNase H type-1" evidence="1">
    <location>
        <begin position="20"/>
        <end position="102"/>
    </location>
</feature>
<dbReference type="InterPro" id="IPR052929">
    <property type="entry name" value="RNase_H-like_EbsB-rel"/>
</dbReference>